<keyword evidence="7" id="KW-0406">Ion transport</keyword>
<dbReference type="AlphaFoldDB" id="A0AAD9GU23"/>
<keyword evidence="6" id="KW-0915">Sodium</keyword>
<evidence type="ECO:0000256" key="1">
    <source>
        <dbReference type="ARBA" id="ARBA00004127"/>
    </source>
</evidence>
<feature type="transmembrane region" description="Helical" evidence="10">
    <location>
        <begin position="89"/>
        <end position="112"/>
    </location>
</feature>
<organism evidence="12 13">
    <name type="scientific">Phytophthora citrophthora</name>
    <dbReference type="NCBI Taxonomy" id="4793"/>
    <lineage>
        <taxon>Eukaryota</taxon>
        <taxon>Sar</taxon>
        <taxon>Stramenopiles</taxon>
        <taxon>Oomycota</taxon>
        <taxon>Peronosporomycetes</taxon>
        <taxon>Peronosporales</taxon>
        <taxon>Peronosporaceae</taxon>
        <taxon>Phytophthora</taxon>
    </lineage>
</organism>
<dbReference type="GO" id="GO:0015385">
    <property type="term" value="F:sodium:proton antiporter activity"/>
    <property type="evidence" value="ECO:0007669"/>
    <property type="project" value="InterPro"/>
</dbReference>
<keyword evidence="8 10" id="KW-0472">Membrane</keyword>
<sequence>MPALFFSDLGLSAFGMTAHYRFWLIFWMATFCLFSRGCAVYPLSYVLNLRKNAAKITMNQQHVIWYGGMRGAVAFALSKSFPGEKRPEIVATTLIVVLLSIIVMGGGTVAVLDKCGIPRLTVSALCDTCVYVARQQLMSLPLCRRCCLSRMDRPRKKRRSTRQ</sequence>
<keyword evidence="4 10" id="KW-0812">Transmembrane</keyword>
<evidence type="ECO:0000256" key="6">
    <source>
        <dbReference type="ARBA" id="ARBA00023053"/>
    </source>
</evidence>
<dbReference type="GO" id="GO:0015386">
    <property type="term" value="F:potassium:proton antiporter activity"/>
    <property type="evidence" value="ECO:0007669"/>
    <property type="project" value="TreeGrafter"/>
</dbReference>
<reference evidence="12" key="1">
    <citation type="submission" date="2023-08" db="EMBL/GenBank/DDBJ databases">
        <title>Reference Genome Resource for the Citrus Pathogen Phytophthora citrophthora.</title>
        <authorList>
            <person name="Moller H."/>
            <person name="Coetzee B."/>
            <person name="Rose L.J."/>
            <person name="Van Niekerk J.M."/>
        </authorList>
    </citation>
    <scope>NUCLEOTIDE SEQUENCE</scope>
    <source>
        <strain evidence="12">STE-U-9442</strain>
    </source>
</reference>
<keyword evidence="3" id="KW-0050">Antiport</keyword>
<dbReference type="InterPro" id="IPR018422">
    <property type="entry name" value="Cation/H_exchanger_CPA1"/>
</dbReference>
<evidence type="ECO:0000256" key="3">
    <source>
        <dbReference type="ARBA" id="ARBA00022449"/>
    </source>
</evidence>
<dbReference type="PANTHER" id="PTHR10110">
    <property type="entry name" value="SODIUM/HYDROGEN EXCHANGER"/>
    <property type="match status" value="1"/>
</dbReference>
<feature type="domain" description="Cation/H+ exchanger transmembrane" evidence="11">
    <location>
        <begin position="3"/>
        <end position="113"/>
    </location>
</feature>
<dbReference type="Pfam" id="PF00999">
    <property type="entry name" value="Na_H_Exchanger"/>
    <property type="match status" value="1"/>
</dbReference>
<comment type="caution">
    <text evidence="12">The sequence shown here is derived from an EMBL/GenBank/DDBJ whole genome shotgun (WGS) entry which is preliminary data.</text>
</comment>
<evidence type="ECO:0000256" key="4">
    <source>
        <dbReference type="ARBA" id="ARBA00022692"/>
    </source>
</evidence>
<dbReference type="EMBL" id="JASMQC010000005">
    <property type="protein sequence ID" value="KAK1945104.1"/>
    <property type="molecule type" value="Genomic_DNA"/>
</dbReference>
<evidence type="ECO:0000256" key="2">
    <source>
        <dbReference type="ARBA" id="ARBA00022448"/>
    </source>
</evidence>
<accession>A0AAD9GU23</accession>
<name>A0AAD9GU23_9STRA</name>
<dbReference type="GO" id="GO:0098719">
    <property type="term" value="P:sodium ion import across plasma membrane"/>
    <property type="evidence" value="ECO:0007669"/>
    <property type="project" value="TreeGrafter"/>
</dbReference>
<proteinExistence type="predicted"/>
<dbReference type="GO" id="GO:0051453">
    <property type="term" value="P:regulation of intracellular pH"/>
    <property type="evidence" value="ECO:0007669"/>
    <property type="project" value="TreeGrafter"/>
</dbReference>
<dbReference type="GO" id="GO:0005886">
    <property type="term" value="C:plasma membrane"/>
    <property type="evidence" value="ECO:0007669"/>
    <property type="project" value="TreeGrafter"/>
</dbReference>
<evidence type="ECO:0000256" key="5">
    <source>
        <dbReference type="ARBA" id="ARBA00022989"/>
    </source>
</evidence>
<dbReference type="Proteomes" id="UP001259832">
    <property type="component" value="Unassembled WGS sequence"/>
</dbReference>
<evidence type="ECO:0000256" key="9">
    <source>
        <dbReference type="ARBA" id="ARBA00023201"/>
    </source>
</evidence>
<protein>
    <submittedName>
        <fullName evidence="12">Sodium/hydrogen exchanger 8</fullName>
    </submittedName>
</protein>
<evidence type="ECO:0000256" key="10">
    <source>
        <dbReference type="SAM" id="Phobius"/>
    </source>
</evidence>
<keyword evidence="9" id="KW-0739">Sodium transport</keyword>
<keyword evidence="5 10" id="KW-1133">Transmembrane helix</keyword>
<dbReference type="InterPro" id="IPR006153">
    <property type="entry name" value="Cation/H_exchanger_TM"/>
</dbReference>
<keyword evidence="2" id="KW-0813">Transport</keyword>
<feature type="transmembrane region" description="Helical" evidence="10">
    <location>
        <begin position="63"/>
        <end position="83"/>
    </location>
</feature>
<dbReference type="PANTHER" id="PTHR10110:SF191">
    <property type="entry name" value="SODIUM_HYDROGEN EXCHANGER 8"/>
    <property type="match status" value="1"/>
</dbReference>
<evidence type="ECO:0000259" key="11">
    <source>
        <dbReference type="Pfam" id="PF00999"/>
    </source>
</evidence>
<dbReference type="GO" id="GO:0012505">
    <property type="term" value="C:endomembrane system"/>
    <property type="evidence" value="ECO:0007669"/>
    <property type="project" value="UniProtKB-SubCell"/>
</dbReference>
<evidence type="ECO:0000256" key="8">
    <source>
        <dbReference type="ARBA" id="ARBA00023136"/>
    </source>
</evidence>
<evidence type="ECO:0000313" key="13">
    <source>
        <dbReference type="Proteomes" id="UP001259832"/>
    </source>
</evidence>
<keyword evidence="13" id="KW-1185">Reference proteome</keyword>
<feature type="transmembrane region" description="Helical" evidence="10">
    <location>
        <begin position="20"/>
        <end position="43"/>
    </location>
</feature>
<evidence type="ECO:0000256" key="7">
    <source>
        <dbReference type="ARBA" id="ARBA00023065"/>
    </source>
</evidence>
<comment type="subcellular location">
    <subcellularLocation>
        <location evidence="1">Endomembrane system</location>
        <topology evidence="1">Multi-pass membrane protein</topology>
    </subcellularLocation>
</comment>
<gene>
    <name evidence="12" type="ORF">P3T76_003637</name>
</gene>
<evidence type="ECO:0000313" key="12">
    <source>
        <dbReference type="EMBL" id="KAK1945104.1"/>
    </source>
</evidence>